<proteinExistence type="predicted"/>
<dbReference type="AlphaFoldDB" id="A0A1M7GID7"/>
<gene>
    <name evidence="1" type="ORF">SAMN05444272_1937</name>
</gene>
<dbReference type="RefSeq" id="WP_073012324.1">
    <property type="nucleotide sequence ID" value="NZ_FRBW01000002.1"/>
</dbReference>
<reference evidence="1 2" key="1">
    <citation type="submission" date="2016-11" db="EMBL/GenBank/DDBJ databases">
        <authorList>
            <person name="Jaros S."/>
            <person name="Januszkiewicz K."/>
            <person name="Wedrychowicz H."/>
        </authorList>
    </citation>
    <scope>NUCLEOTIDE SEQUENCE [LARGE SCALE GENOMIC DNA]</scope>
    <source>
        <strain evidence="1 2">DSM 22153</strain>
    </source>
</reference>
<dbReference type="OrthoDB" id="7312911at2"/>
<keyword evidence="2" id="KW-1185">Reference proteome</keyword>
<dbReference type="PANTHER" id="PTHR42792:SF1">
    <property type="entry name" value="FLAGELLAR HOOK-ASSOCIATED PROTEIN 3"/>
    <property type="match status" value="1"/>
</dbReference>
<accession>A0A1M7GID7</accession>
<dbReference type="PANTHER" id="PTHR42792">
    <property type="entry name" value="FLAGELLIN"/>
    <property type="match status" value="1"/>
</dbReference>
<dbReference type="GO" id="GO:0005198">
    <property type="term" value="F:structural molecule activity"/>
    <property type="evidence" value="ECO:0007669"/>
    <property type="project" value="InterPro"/>
</dbReference>
<dbReference type="EMBL" id="FRBW01000002">
    <property type="protein sequence ID" value="SHM16154.1"/>
    <property type="molecule type" value="Genomic_DNA"/>
</dbReference>
<organism evidence="1 2">
    <name type="scientific">Roseibium suaedae</name>
    <dbReference type="NCBI Taxonomy" id="735517"/>
    <lineage>
        <taxon>Bacteria</taxon>
        <taxon>Pseudomonadati</taxon>
        <taxon>Pseudomonadota</taxon>
        <taxon>Alphaproteobacteria</taxon>
        <taxon>Hyphomicrobiales</taxon>
        <taxon>Stappiaceae</taxon>
        <taxon>Roseibium</taxon>
    </lineage>
</organism>
<dbReference type="InterPro" id="IPR001492">
    <property type="entry name" value="Flagellin"/>
</dbReference>
<evidence type="ECO:0000313" key="1">
    <source>
        <dbReference type="EMBL" id="SHM16154.1"/>
    </source>
</evidence>
<dbReference type="SUPFAM" id="SSF64518">
    <property type="entry name" value="Phase 1 flagellin"/>
    <property type="match status" value="1"/>
</dbReference>
<protein>
    <recommendedName>
        <fullName evidence="3">Flagellar biosynthesis protein FlgL</fullName>
    </recommendedName>
</protein>
<dbReference type="Proteomes" id="UP000186002">
    <property type="component" value="Unassembled WGS sequence"/>
</dbReference>
<sequence>MAVDKITTSRAYMTKQVTTLSKTLQEKTTQLATGKVSNTYGGVGNSRLLDLELTQKVGRIEAYQDTIVTAELHIKSLNLTLERMEELRIDSKSAIDPNDFELQSDGQTRSQATAEVLLYEAVSLLNTEVAGYFLFGGSDADQNPVSAVSAILDGADGKDGLRTVMSEYAEANLGPNNNGRLDVSALTTNYAGPIPTDSTFTIAEDGAHDFGFDISSVTNGLSNVAVTGPGGGDPDSFDISFTGQPTVGETISITLTLPPDHTEPVTIELTAKSSANSADSFAIGADLEETAANLRAAISTALEEQASTTLRAASDEWAGSQFFDTFGGTEPMRVDGPPFDTATGLVAGGSTTVSWYTGENTATTNAREDKSAAIDDNLIINYGARANEQGLADVVKSLAIFVATDFTGGTDQDEIYYSQLATNLRGILQPSTTDQSGIVDISTEVSIAHRTLSATSDRHLQMKSSYQTTIDEIEGVDKELLAAEILQLQTNIEASYRASSIVYNLSLVNYL</sequence>
<evidence type="ECO:0000313" key="2">
    <source>
        <dbReference type="Proteomes" id="UP000186002"/>
    </source>
</evidence>
<dbReference type="STRING" id="735517.SAMN05444272_1937"/>
<dbReference type="GO" id="GO:0009288">
    <property type="term" value="C:bacterial-type flagellum"/>
    <property type="evidence" value="ECO:0007669"/>
    <property type="project" value="InterPro"/>
</dbReference>
<name>A0A1M7GID7_9HYPH</name>
<evidence type="ECO:0008006" key="3">
    <source>
        <dbReference type="Google" id="ProtNLM"/>
    </source>
</evidence>